<dbReference type="Proteomes" id="UP001321582">
    <property type="component" value="Chromosome"/>
</dbReference>
<gene>
    <name evidence="3" type="primary">cheY34H-2</name>
    <name evidence="3" type="ORF">HLVA_01940</name>
</gene>
<accession>A0AAU9DWJ6</accession>
<dbReference type="PANTHER" id="PTHR43228:SF1">
    <property type="entry name" value="TWO-COMPONENT RESPONSE REGULATOR ARR22"/>
    <property type="match status" value="1"/>
</dbReference>
<protein>
    <submittedName>
        <fullName evidence="3">Response regulator</fullName>
    </submittedName>
</protein>
<proteinExistence type="predicted"/>
<dbReference type="GO" id="GO:0000160">
    <property type="term" value="P:phosphorelay signal transduction system"/>
    <property type="evidence" value="ECO:0007669"/>
    <property type="project" value="InterPro"/>
</dbReference>
<dbReference type="RefSeq" id="WP_307904574.1">
    <property type="nucleotide sequence ID" value="NZ_AP027059.1"/>
</dbReference>
<keyword evidence="4" id="KW-1185">Reference proteome</keyword>
<sequence length="129" mass="15035">MKFLVVEDDFVSRNLLVRYLRKYGESDVAVNGREGLDIYKLEVEEKRSYDLIFLDIMTPEMDGMEFLEEIRKFEKEKGILGMNGAKIVMTTALGDMDHVKKAFRYQVESYLIKPIEVSKIEEIIKGITE</sequence>
<dbReference type="SMART" id="SM00448">
    <property type="entry name" value="REC"/>
    <property type="match status" value="1"/>
</dbReference>
<dbReference type="InterPro" id="IPR052048">
    <property type="entry name" value="ST_Response_Regulator"/>
</dbReference>
<dbReference type="PROSITE" id="PS50110">
    <property type="entry name" value="RESPONSE_REGULATORY"/>
    <property type="match status" value="1"/>
</dbReference>
<dbReference type="KEGG" id="haby:HLVA_01940"/>
<dbReference type="Gene3D" id="3.40.50.2300">
    <property type="match status" value="1"/>
</dbReference>
<evidence type="ECO:0000313" key="4">
    <source>
        <dbReference type="Proteomes" id="UP001321582"/>
    </source>
</evidence>
<organism evidence="3 4">
    <name type="scientific">Haliovirga abyssi</name>
    <dbReference type="NCBI Taxonomy" id="2996794"/>
    <lineage>
        <taxon>Bacteria</taxon>
        <taxon>Fusobacteriati</taxon>
        <taxon>Fusobacteriota</taxon>
        <taxon>Fusobacteriia</taxon>
        <taxon>Fusobacteriales</taxon>
        <taxon>Haliovirgaceae</taxon>
        <taxon>Haliovirga</taxon>
    </lineage>
</organism>
<dbReference type="SUPFAM" id="SSF52172">
    <property type="entry name" value="CheY-like"/>
    <property type="match status" value="1"/>
</dbReference>
<evidence type="ECO:0000256" key="1">
    <source>
        <dbReference type="PROSITE-ProRule" id="PRU00169"/>
    </source>
</evidence>
<evidence type="ECO:0000313" key="3">
    <source>
        <dbReference type="EMBL" id="BDU49625.1"/>
    </source>
</evidence>
<dbReference type="AlphaFoldDB" id="A0AAU9DWJ6"/>
<dbReference type="PANTHER" id="PTHR43228">
    <property type="entry name" value="TWO-COMPONENT RESPONSE REGULATOR"/>
    <property type="match status" value="1"/>
</dbReference>
<dbReference type="InterPro" id="IPR001789">
    <property type="entry name" value="Sig_transdc_resp-reg_receiver"/>
</dbReference>
<feature type="domain" description="Response regulatory" evidence="2">
    <location>
        <begin position="2"/>
        <end position="128"/>
    </location>
</feature>
<dbReference type="EMBL" id="AP027059">
    <property type="protein sequence ID" value="BDU49625.1"/>
    <property type="molecule type" value="Genomic_DNA"/>
</dbReference>
<feature type="modified residue" description="4-aspartylphosphate" evidence="1">
    <location>
        <position position="55"/>
    </location>
</feature>
<evidence type="ECO:0000259" key="2">
    <source>
        <dbReference type="PROSITE" id="PS50110"/>
    </source>
</evidence>
<dbReference type="InterPro" id="IPR011006">
    <property type="entry name" value="CheY-like_superfamily"/>
</dbReference>
<dbReference type="Pfam" id="PF00072">
    <property type="entry name" value="Response_reg"/>
    <property type="match status" value="1"/>
</dbReference>
<keyword evidence="1" id="KW-0597">Phosphoprotein</keyword>
<reference evidence="3 4" key="1">
    <citation type="submission" date="2022-11" db="EMBL/GenBank/DDBJ databases">
        <title>Haliovirga abyssi gen. nov., sp. nov., a mesophilic fermentative bacterium isolated from the Iheya North hydrothermal field and the proposal of Haliovirgaceae fam. nov.</title>
        <authorList>
            <person name="Miyazaki U."/>
            <person name="Tame A."/>
            <person name="Miyazaki J."/>
            <person name="Takai K."/>
            <person name="Sawayama S."/>
            <person name="Kitajima M."/>
            <person name="Okamoto A."/>
            <person name="Nakagawa S."/>
        </authorList>
    </citation>
    <scope>NUCLEOTIDE SEQUENCE [LARGE SCALE GENOMIC DNA]</scope>
    <source>
        <strain evidence="3 4">IC12</strain>
    </source>
</reference>
<name>A0AAU9DWJ6_9FUSO</name>
<dbReference type="CDD" id="cd17546">
    <property type="entry name" value="REC_hyHK_CKI1_RcsC-like"/>
    <property type="match status" value="1"/>
</dbReference>